<evidence type="ECO:0000256" key="7">
    <source>
        <dbReference type="PIRSR" id="PIRSR006809-1"/>
    </source>
</evidence>
<gene>
    <name evidence="6 11" type="primary">hflX</name>
    <name evidence="11" type="ORF">Pan265_20790</name>
</gene>
<keyword evidence="4 8" id="KW-0460">Magnesium</keyword>
<dbReference type="HAMAP" id="MF_00900">
    <property type="entry name" value="GTPase_HflX"/>
    <property type="match status" value="1"/>
</dbReference>
<comment type="subunit">
    <text evidence="6">Monomer. Associates with the 50S ribosomal subunit.</text>
</comment>
<dbReference type="Gene3D" id="3.40.50.11060">
    <property type="entry name" value="GTPase HflX, N-terminal domain"/>
    <property type="match status" value="1"/>
</dbReference>
<dbReference type="NCBIfam" id="TIGR03156">
    <property type="entry name" value="GTP_HflX"/>
    <property type="match status" value="1"/>
</dbReference>
<dbReference type="Gene3D" id="6.10.250.2860">
    <property type="match status" value="1"/>
</dbReference>
<dbReference type="OrthoDB" id="9812272at2"/>
<evidence type="ECO:0000256" key="4">
    <source>
        <dbReference type="ARBA" id="ARBA00022842"/>
    </source>
</evidence>
<evidence type="ECO:0000256" key="3">
    <source>
        <dbReference type="ARBA" id="ARBA00022741"/>
    </source>
</evidence>
<feature type="binding site" evidence="7">
    <location>
        <begin position="327"/>
        <end position="330"/>
    </location>
    <ligand>
        <name>GTP</name>
        <dbReference type="ChEBI" id="CHEBI:37565"/>
    </ligand>
</feature>
<dbReference type="Gene3D" id="3.40.50.300">
    <property type="entry name" value="P-loop containing nucleotide triphosphate hydrolases"/>
    <property type="match status" value="1"/>
</dbReference>
<dbReference type="PIRSF" id="PIRSF006809">
    <property type="entry name" value="GTP-binding_hflX_prd"/>
    <property type="match status" value="1"/>
</dbReference>
<proteinExistence type="inferred from homology"/>
<accession>A0A518BZ18</accession>
<dbReference type="SUPFAM" id="SSF52540">
    <property type="entry name" value="P-loop containing nucleoside triphosphate hydrolases"/>
    <property type="match status" value="1"/>
</dbReference>
<dbReference type="GO" id="GO:0046872">
    <property type="term" value="F:metal ion binding"/>
    <property type="evidence" value="ECO:0007669"/>
    <property type="project" value="UniProtKB-KW"/>
</dbReference>
<dbReference type="EMBL" id="CP036280">
    <property type="protein sequence ID" value="QDU72215.1"/>
    <property type="molecule type" value="Genomic_DNA"/>
</dbReference>
<dbReference type="InterPro" id="IPR025121">
    <property type="entry name" value="GTPase_HflX_N"/>
</dbReference>
<dbReference type="Pfam" id="PF16360">
    <property type="entry name" value="GTP-bdg_M"/>
    <property type="match status" value="1"/>
</dbReference>
<dbReference type="Proteomes" id="UP000320386">
    <property type="component" value="Chromosome"/>
</dbReference>
<evidence type="ECO:0000256" key="1">
    <source>
        <dbReference type="ARBA" id="ARBA00022490"/>
    </source>
</evidence>
<dbReference type="CDD" id="cd01878">
    <property type="entry name" value="HflX"/>
    <property type="match status" value="1"/>
</dbReference>
<evidence type="ECO:0000259" key="10">
    <source>
        <dbReference type="PROSITE" id="PS51705"/>
    </source>
</evidence>
<feature type="coiled-coil region" evidence="9">
    <location>
        <begin position="168"/>
        <end position="195"/>
    </location>
</feature>
<dbReference type="GO" id="GO:0005737">
    <property type="term" value="C:cytoplasm"/>
    <property type="evidence" value="ECO:0007669"/>
    <property type="project" value="UniProtKB-SubCell"/>
</dbReference>
<protein>
    <recommendedName>
        <fullName evidence="6">GTPase HflX</fullName>
    </recommendedName>
    <alternativeName>
        <fullName evidence="6">GTP-binding protein HflX</fullName>
    </alternativeName>
</protein>
<comment type="similarity">
    <text evidence="6">Belongs to the TRAFAC class OBG-HflX-like GTPase superfamily. HflX GTPase family.</text>
</comment>
<reference evidence="11 12" key="1">
    <citation type="submission" date="2019-02" db="EMBL/GenBank/DDBJ databases">
        <title>Deep-cultivation of Planctomycetes and their phenomic and genomic characterization uncovers novel biology.</title>
        <authorList>
            <person name="Wiegand S."/>
            <person name="Jogler M."/>
            <person name="Boedeker C."/>
            <person name="Pinto D."/>
            <person name="Vollmers J."/>
            <person name="Rivas-Marin E."/>
            <person name="Kohn T."/>
            <person name="Peeters S.H."/>
            <person name="Heuer A."/>
            <person name="Rast P."/>
            <person name="Oberbeckmann S."/>
            <person name="Bunk B."/>
            <person name="Jeske O."/>
            <person name="Meyerdierks A."/>
            <person name="Storesund J.E."/>
            <person name="Kallscheuer N."/>
            <person name="Luecker S."/>
            <person name="Lage O.M."/>
            <person name="Pohl T."/>
            <person name="Merkel B.J."/>
            <person name="Hornburger P."/>
            <person name="Mueller R.-W."/>
            <person name="Bruemmer F."/>
            <person name="Labrenz M."/>
            <person name="Spormann A.M."/>
            <person name="Op den Camp H."/>
            <person name="Overmann J."/>
            <person name="Amann R."/>
            <person name="Jetten M.S.M."/>
            <person name="Mascher T."/>
            <person name="Medema M.H."/>
            <person name="Devos D.P."/>
            <person name="Kaster A.-K."/>
            <person name="Ovreas L."/>
            <person name="Rohde M."/>
            <person name="Galperin M.Y."/>
            <person name="Jogler C."/>
        </authorList>
    </citation>
    <scope>NUCLEOTIDE SEQUENCE [LARGE SCALE GENOMIC DNA]</scope>
    <source>
        <strain evidence="11 12">Pan265</strain>
    </source>
</reference>
<organism evidence="11 12">
    <name type="scientific">Mucisphaera calidilacus</name>
    <dbReference type="NCBI Taxonomy" id="2527982"/>
    <lineage>
        <taxon>Bacteria</taxon>
        <taxon>Pseudomonadati</taxon>
        <taxon>Planctomycetota</taxon>
        <taxon>Phycisphaerae</taxon>
        <taxon>Phycisphaerales</taxon>
        <taxon>Phycisphaeraceae</taxon>
        <taxon>Mucisphaera</taxon>
    </lineage>
</organism>
<keyword evidence="2 8" id="KW-0479">Metal-binding</keyword>
<feature type="binding site" evidence="8">
    <location>
        <position position="241"/>
    </location>
    <ligand>
        <name>Mg(2+)</name>
        <dbReference type="ChEBI" id="CHEBI:18420"/>
    </ligand>
</feature>
<evidence type="ECO:0000256" key="6">
    <source>
        <dbReference type="HAMAP-Rule" id="MF_00900"/>
    </source>
</evidence>
<dbReference type="AlphaFoldDB" id="A0A518BZ18"/>
<dbReference type="PANTHER" id="PTHR10229">
    <property type="entry name" value="GTP-BINDING PROTEIN HFLX"/>
    <property type="match status" value="1"/>
</dbReference>
<dbReference type="GO" id="GO:0005525">
    <property type="term" value="F:GTP binding"/>
    <property type="evidence" value="ECO:0007669"/>
    <property type="project" value="UniProtKB-UniRule"/>
</dbReference>
<dbReference type="InterPro" id="IPR032305">
    <property type="entry name" value="GTP-bd_M"/>
</dbReference>
<comment type="subcellular location">
    <subcellularLocation>
        <location evidence="6">Cytoplasm</location>
    </subcellularLocation>
    <text evidence="6">May associate with membranes.</text>
</comment>
<evidence type="ECO:0000313" key="12">
    <source>
        <dbReference type="Proteomes" id="UP000320386"/>
    </source>
</evidence>
<dbReference type="PANTHER" id="PTHR10229:SF0">
    <property type="entry name" value="GTP-BINDING PROTEIN 6-RELATED"/>
    <property type="match status" value="1"/>
</dbReference>
<evidence type="ECO:0000256" key="5">
    <source>
        <dbReference type="ARBA" id="ARBA00023134"/>
    </source>
</evidence>
<dbReference type="InterPro" id="IPR027417">
    <property type="entry name" value="P-loop_NTPase"/>
</dbReference>
<evidence type="ECO:0000256" key="2">
    <source>
        <dbReference type="ARBA" id="ARBA00022723"/>
    </source>
</evidence>
<keyword evidence="9" id="KW-0175">Coiled coil</keyword>
<dbReference type="RefSeq" id="WP_145446387.1">
    <property type="nucleotide sequence ID" value="NZ_CP036280.1"/>
</dbReference>
<feature type="binding site" evidence="7">
    <location>
        <begin position="239"/>
        <end position="243"/>
    </location>
    <ligand>
        <name>GTP</name>
        <dbReference type="ChEBI" id="CHEBI:37565"/>
    </ligand>
</feature>
<dbReference type="PROSITE" id="PS51705">
    <property type="entry name" value="G_HFLX"/>
    <property type="match status" value="1"/>
</dbReference>
<sequence length="451" mass="49757">MQDLRREQLSVGQEKAILAGVLLPGMQVNPHDPLDELRSLTETAGAIVVDELMQKRQTPDPATFMGKGKIEELKRMADAHDAQVLIFENDLSPSQIGKIEKGTERKVLDRSELILDIFAARAQTLEARIQVELAQLEYTYPRLRAMWTHLERIAGGAPAGIGTRGPGEQQLEIDRRIVQRKKAQLRREIAEIHARKQREVAARKEDHFTVGLVGYTNAGKSTLFNRVTEGGAYADDKLFATLSTRTRRWDLGDGDAVMLSDTVGFVRDLPHHLVASFRATLEEAIHADILLVVLDASDPRAREQLETVDEVLDDIGAREPKRVLLLNKVDRLHNNSELLIQQAAHPEALAVSAKDGGGVEAVIEKLRAEVRGRVATTTLDLPVTDGKALSILETRAHIIERAYHGDRVHLQTRLGGRLLDELKAISPGLRVLDVSGAVVVSDAEKNGSWGG</sequence>
<dbReference type="Pfam" id="PF01926">
    <property type="entry name" value="MMR_HSR1"/>
    <property type="match status" value="1"/>
</dbReference>
<name>A0A518BZ18_9BACT</name>
<feature type="domain" description="Hflx-type G" evidence="10">
    <location>
        <begin position="208"/>
        <end position="374"/>
    </location>
</feature>
<dbReference type="Pfam" id="PF13167">
    <property type="entry name" value="GTP-bdg_N"/>
    <property type="match status" value="1"/>
</dbReference>
<feature type="binding site" evidence="7">
    <location>
        <begin position="214"/>
        <end position="221"/>
    </location>
    <ligand>
        <name>GTP</name>
        <dbReference type="ChEBI" id="CHEBI:37565"/>
    </ligand>
</feature>
<keyword evidence="5 6" id="KW-0342">GTP-binding</keyword>
<dbReference type="InterPro" id="IPR006073">
    <property type="entry name" value="GTP-bd"/>
</dbReference>
<dbReference type="InterPro" id="IPR016496">
    <property type="entry name" value="GTPase_HflX"/>
</dbReference>
<feature type="binding site" evidence="8">
    <location>
        <position position="221"/>
    </location>
    <ligand>
        <name>Mg(2+)</name>
        <dbReference type="ChEBI" id="CHEBI:18420"/>
    </ligand>
</feature>
<keyword evidence="1 6" id="KW-0963">Cytoplasm</keyword>
<evidence type="ECO:0000313" key="11">
    <source>
        <dbReference type="EMBL" id="QDU72215.1"/>
    </source>
</evidence>
<feature type="binding site" evidence="7">
    <location>
        <begin position="352"/>
        <end position="354"/>
    </location>
    <ligand>
        <name>GTP</name>
        <dbReference type="ChEBI" id="CHEBI:37565"/>
    </ligand>
</feature>
<feature type="binding site" evidence="7">
    <location>
        <begin position="261"/>
        <end position="264"/>
    </location>
    <ligand>
        <name>GTP</name>
        <dbReference type="ChEBI" id="CHEBI:37565"/>
    </ligand>
</feature>
<evidence type="ECO:0000256" key="9">
    <source>
        <dbReference type="SAM" id="Coils"/>
    </source>
</evidence>
<keyword evidence="3 6" id="KW-0547">Nucleotide-binding</keyword>
<dbReference type="FunFam" id="3.40.50.11060:FF:000001">
    <property type="entry name" value="GTPase HflX"/>
    <property type="match status" value="1"/>
</dbReference>
<dbReference type="PRINTS" id="PR00326">
    <property type="entry name" value="GTP1OBG"/>
</dbReference>
<comment type="function">
    <text evidence="6">GTPase that associates with the 50S ribosomal subunit and may have a role during protein synthesis or ribosome biogenesis.</text>
</comment>
<keyword evidence="12" id="KW-1185">Reference proteome</keyword>
<comment type="cofactor">
    <cofactor evidence="8">
        <name>Mg(2+)</name>
        <dbReference type="ChEBI" id="CHEBI:18420"/>
    </cofactor>
</comment>
<evidence type="ECO:0000256" key="8">
    <source>
        <dbReference type="PIRSR" id="PIRSR006809-2"/>
    </source>
</evidence>
<dbReference type="InterPro" id="IPR030394">
    <property type="entry name" value="G_HFLX_dom"/>
</dbReference>
<dbReference type="GO" id="GO:0043022">
    <property type="term" value="F:ribosome binding"/>
    <property type="evidence" value="ECO:0007669"/>
    <property type="project" value="TreeGrafter"/>
</dbReference>
<dbReference type="GO" id="GO:0003924">
    <property type="term" value="F:GTPase activity"/>
    <property type="evidence" value="ECO:0007669"/>
    <property type="project" value="UniProtKB-UniRule"/>
</dbReference>
<dbReference type="KEGG" id="mcad:Pan265_20790"/>
<dbReference type="InterPro" id="IPR042108">
    <property type="entry name" value="GTPase_HflX_N_sf"/>
</dbReference>